<dbReference type="RefSeq" id="WP_164623077.1">
    <property type="nucleotide sequence ID" value="NZ_JAAIVJ010000001.1"/>
</dbReference>
<proteinExistence type="predicted"/>
<dbReference type="Proteomes" id="UP000477782">
    <property type="component" value="Unassembled WGS sequence"/>
</dbReference>
<dbReference type="InterPro" id="IPR027417">
    <property type="entry name" value="P-loop_NTPase"/>
</dbReference>
<name>A0A6M0QQX5_9RHOB</name>
<protein>
    <recommendedName>
        <fullName evidence="3">Sulfotransferase domain-containing protein</fullName>
    </recommendedName>
</protein>
<accession>A0A6M0QQX5</accession>
<organism evidence="1 2">
    <name type="scientific">Tabrizicola oligotrophica</name>
    <dbReference type="NCBI Taxonomy" id="2710650"/>
    <lineage>
        <taxon>Bacteria</taxon>
        <taxon>Pseudomonadati</taxon>
        <taxon>Pseudomonadota</taxon>
        <taxon>Alphaproteobacteria</taxon>
        <taxon>Rhodobacterales</taxon>
        <taxon>Paracoccaceae</taxon>
        <taxon>Tabrizicola</taxon>
    </lineage>
</organism>
<keyword evidence="2" id="KW-1185">Reference proteome</keyword>
<reference evidence="1 2" key="1">
    <citation type="submission" date="2020-02" db="EMBL/GenBank/DDBJ databases">
        <authorList>
            <person name="Chen W.-M."/>
        </authorList>
    </citation>
    <scope>NUCLEOTIDE SEQUENCE [LARGE SCALE GENOMIC DNA]</scope>
    <source>
        <strain evidence="1 2">KMS-5</strain>
    </source>
</reference>
<sequence length="331" mass="36416">MSKLILHIGSHKTGTTSLQAALRAAAGDTAGDDVTIIDRKRVIPSITVSTGAGAGFSTRVRRKVADRIFRPTTAMTVFSDEGLFFLHEPDEVDGLARLLKDRYETIEIYAYVRRQDQMVLSHRKQVAMGLPARSFYESDFLTLPELEPHHSRFLDFHAKLSGLWAAAFGMEALRVIPYDRQRLHGQDVVTDFSHRTGIRLSSAAADQNTALTPAQLVSGLALSRLGLPRHALRSALAEVADQMGPHDARLLPTRAQATGFMAAFANSNARLAAEFSCDGTPVAFSDDYSMYPEETAADWTSEQVFTLLETVLQHLRGTAQAADKETDDLRD</sequence>
<dbReference type="SUPFAM" id="SSF52540">
    <property type="entry name" value="P-loop containing nucleoside triphosphate hydrolases"/>
    <property type="match status" value="1"/>
</dbReference>
<comment type="caution">
    <text evidence="1">The sequence shown here is derived from an EMBL/GenBank/DDBJ whole genome shotgun (WGS) entry which is preliminary data.</text>
</comment>
<evidence type="ECO:0008006" key="3">
    <source>
        <dbReference type="Google" id="ProtNLM"/>
    </source>
</evidence>
<gene>
    <name evidence="1" type="ORF">G4Z14_02035</name>
</gene>
<evidence type="ECO:0000313" key="2">
    <source>
        <dbReference type="Proteomes" id="UP000477782"/>
    </source>
</evidence>
<evidence type="ECO:0000313" key="1">
    <source>
        <dbReference type="EMBL" id="NEY89063.1"/>
    </source>
</evidence>
<dbReference type="EMBL" id="JAAIVJ010000001">
    <property type="protein sequence ID" value="NEY89063.1"/>
    <property type="molecule type" value="Genomic_DNA"/>
</dbReference>
<dbReference type="AlphaFoldDB" id="A0A6M0QQX5"/>